<dbReference type="Proteomes" id="UP000678895">
    <property type="component" value="Unassembled WGS sequence"/>
</dbReference>
<evidence type="ECO:0000313" key="1">
    <source>
        <dbReference type="EMBL" id="GIO43833.1"/>
    </source>
</evidence>
<dbReference type="AlphaFoldDB" id="A0A919Y7D3"/>
<reference evidence="1" key="1">
    <citation type="submission" date="2021-03" db="EMBL/GenBank/DDBJ databases">
        <title>Antimicrobial resistance genes in bacteria isolated from Japanese honey, and their potential for conferring macrolide and lincosamide resistance in the American foulbrood pathogen Paenibacillus larvae.</title>
        <authorList>
            <person name="Okamoto M."/>
            <person name="Kumagai M."/>
            <person name="Kanamori H."/>
            <person name="Takamatsu D."/>
        </authorList>
    </citation>
    <scope>NUCLEOTIDE SEQUENCE</scope>
    <source>
        <strain evidence="1">J41TS4</strain>
    </source>
</reference>
<protein>
    <submittedName>
        <fullName evidence="1">Uncharacterized protein</fullName>
    </submittedName>
</protein>
<organism evidence="1 2">
    <name type="scientific">Paenibacillus apis</name>
    <dbReference type="NCBI Taxonomy" id="1792174"/>
    <lineage>
        <taxon>Bacteria</taxon>
        <taxon>Bacillati</taxon>
        <taxon>Bacillota</taxon>
        <taxon>Bacilli</taxon>
        <taxon>Bacillales</taxon>
        <taxon>Paenibacillaceae</taxon>
        <taxon>Paenibacillus</taxon>
    </lineage>
</organism>
<gene>
    <name evidence="1" type="ORF">J41TS4_35910</name>
</gene>
<name>A0A919Y7D3_9BACL</name>
<comment type="caution">
    <text evidence="1">The sequence shown here is derived from an EMBL/GenBank/DDBJ whole genome shotgun (WGS) entry which is preliminary data.</text>
</comment>
<keyword evidence="2" id="KW-1185">Reference proteome</keyword>
<proteinExistence type="predicted"/>
<accession>A0A919Y7D3</accession>
<evidence type="ECO:0000313" key="2">
    <source>
        <dbReference type="Proteomes" id="UP000678895"/>
    </source>
</evidence>
<dbReference type="EMBL" id="BORS01000013">
    <property type="protein sequence ID" value="GIO43833.1"/>
    <property type="molecule type" value="Genomic_DNA"/>
</dbReference>
<sequence>MLSNLAQLGETVEELLPDHEGAVSEKLGIAKQIIEDERLLSHKGILPAGGNTGSTDDDDLYRDCGRF</sequence>